<accession>A0AC60PB65</accession>
<dbReference type="Proteomes" id="UP000805193">
    <property type="component" value="Unassembled WGS sequence"/>
</dbReference>
<organism evidence="1 2">
    <name type="scientific">Ixodes persulcatus</name>
    <name type="common">Taiga tick</name>
    <dbReference type="NCBI Taxonomy" id="34615"/>
    <lineage>
        <taxon>Eukaryota</taxon>
        <taxon>Metazoa</taxon>
        <taxon>Ecdysozoa</taxon>
        <taxon>Arthropoda</taxon>
        <taxon>Chelicerata</taxon>
        <taxon>Arachnida</taxon>
        <taxon>Acari</taxon>
        <taxon>Parasitiformes</taxon>
        <taxon>Ixodida</taxon>
        <taxon>Ixodoidea</taxon>
        <taxon>Ixodidae</taxon>
        <taxon>Ixodinae</taxon>
        <taxon>Ixodes</taxon>
    </lineage>
</organism>
<sequence length="247" mass="27812">TRETAFVHAIISAGITYTLTKNCSLGHLPSCSCDRSKRVAKAVQWTWGGCSDNFRFGDRMARRFLDTREVNKDINALVNLHNNRVGRIAVRKTMRRVCKCHGTSGSCASVTCWMQLADMAEVGRRLRQAYEGARRVEFNANVRPEDLMPQWQASRNVLLYTAPSPNFCKLNLTAGSNGTRGRECSLRTGTNVSRSEQESCRKLCNDCGLGVRREIQVHSETCNCKFLWCCSVKCDTCPITVQRHFCT</sequence>
<reference evidence="1 2" key="1">
    <citation type="journal article" date="2020" name="Cell">
        <title>Large-Scale Comparative Analyses of Tick Genomes Elucidate Their Genetic Diversity and Vector Capacities.</title>
        <authorList>
            <consortium name="Tick Genome and Microbiome Consortium (TIGMIC)"/>
            <person name="Jia N."/>
            <person name="Wang J."/>
            <person name="Shi W."/>
            <person name="Du L."/>
            <person name="Sun Y."/>
            <person name="Zhan W."/>
            <person name="Jiang J.F."/>
            <person name="Wang Q."/>
            <person name="Zhang B."/>
            <person name="Ji P."/>
            <person name="Bell-Sakyi L."/>
            <person name="Cui X.M."/>
            <person name="Yuan T.T."/>
            <person name="Jiang B.G."/>
            <person name="Yang W.F."/>
            <person name="Lam T.T."/>
            <person name="Chang Q.C."/>
            <person name="Ding S.J."/>
            <person name="Wang X.J."/>
            <person name="Zhu J.G."/>
            <person name="Ruan X.D."/>
            <person name="Zhao L."/>
            <person name="Wei J.T."/>
            <person name="Ye R.Z."/>
            <person name="Que T.C."/>
            <person name="Du C.H."/>
            <person name="Zhou Y.H."/>
            <person name="Cheng J.X."/>
            <person name="Dai P.F."/>
            <person name="Guo W.B."/>
            <person name="Han X.H."/>
            <person name="Huang E.J."/>
            <person name="Li L.F."/>
            <person name="Wei W."/>
            <person name="Gao Y.C."/>
            <person name="Liu J.Z."/>
            <person name="Shao H.Z."/>
            <person name="Wang X."/>
            <person name="Wang C.C."/>
            <person name="Yang T.C."/>
            <person name="Huo Q.B."/>
            <person name="Li W."/>
            <person name="Chen H.Y."/>
            <person name="Chen S.E."/>
            <person name="Zhou L.G."/>
            <person name="Ni X.B."/>
            <person name="Tian J.H."/>
            <person name="Sheng Y."/>
            <person name="Liu T."/>
            <person name="Pan Y.S."/>
            <person name="Xia L.Y."/>
            <person name="Li J."/>
            <person name="Zhao F."/>
            <person name="Cao W.C."/>
        </authorList>
    </citation>
    <scope>NUCLEOTIDE SEQUENCE [LARGE SCALE GENOMIC DNA]</scope>
    <source>
        <strain evidence="1">Iper-2018</strain>
    </source>
</reference>
<evidence type="ECO:0000313" key="1">
    <source>
        <dbReference type="EMBL" id="KAG0416561.1"/>
    </source>
</evidence>
<keyword evidence="2" id="KW-1185">Reference proteome</keyword>
<name>A0AC60PB65_IXOPE</name>
<protein>
    <submittedName>
        <fullName evidence="1">Uncharacterized protein</fullName>
    </submittedName>
</protein>
<proteinExistence type="predicted"/>
<dbReference type="EMBL" id="JABSTQ010010942">
    <property type="protein sequence ID" value="KAG0416561.1"/>
    <property type="molecule type" value="Genomic_DNA"/>
</dbReference>
<comment type="caution">
    <text evidence="1">The sequence shown here is derived from an EMBL/GenBank/DDBJ whole genome shotgun (WGS) entry which is preliminary data.</text>
</comment>
<gene>
    <name evidence="1" type="ORF">HPB47_006322</name>
</gene>
<feature type="non-terminal residue" evidence="1">
    <location>
        <position position="1"/>
    </location>
</feature>
<evidence type="ECO:0000313" key="2">
    <source>
        <dbReference type="Proteomes" id="UP000805193"/>
    </source>
</evidence>